<dbReference type="Proteomes" id="UP001190700">
    <property type="component" value="Unassembled WGS sequence"/>
</dbReference>
<keyword evidence="3" id="KW-1185">Reference proteome</keyword>
<evidence type="ECO:0000313" key="2">
    <source>
        <dbReference type="EMBL" id="KAK3279015.1"/>
    </source>
</evidence>
<feature type="non-terminal residue" evidence="2">
    <location>
        <position position="1"/>
    </location>
</feature>
<name>A0AAE0GJ89_9CHLO</name>
<protein>
    <submittedName>
        <fullName evidence="2">Uncharacterized protein</fullName>
    </submittedName>
</protein>
<sequence>TGLPAYAFAEEAENSVLAARFQHAIDNGDPVEFDALCMLAGGKPEVFTDLSACSFCEEDGEVLVSAVAEFSEMAHAAGASTFNINTFTADLPPAAGMNLLSAVETPERVKDYKPATYAASDDDDEDASVAPPRPRYGCGNAIPGFGSRSLLTSSLVCALFVICATAAPQAVADVGGAGARTCTDPPVGGATWTASAVPATEASPAEVVRDVPCAIPPRLHRREQRRQGFYMTPVPWHPGPPPPAVLFEDGPPLSPASSSDDEAPPSGSVWQHPGAVQPPVIEDDSTISSTNDLPPAPEAGNYFTLTASRCSEPDRQLRRPLVAEIGHTVPA</sequence>
<evidence type="ECO:0000313" key="3">
    <source>
        <dbReference type="Proteomes" id="UP001190700"/>
    </source>
</evidence>
<dbReference type="AlphaFoldDB" id="A0AAE0GJ89"/>
<feature type="region of interest" description="Disordered" evidence="1">
    <location>
        <begin position="240"/>
        <end position="301"/>
    </location>
</feature>
<dbReference type="EMBL" id="LGRX02005172">
    <property type="protein sequence ID" value="KAK3279015.1"/>
    <property type="molecule type" value="Genomic_DNA"/>
</dbReference>
<gene>
    <name evidence="2" type="ORF">CYMTET_13076</name>
</gene>
<reference evidence="2 3" key="1">
    <citation type="journal article" date="2015" name="Genome Biol. Evol.">
        <title>Comparative Genomics of a Bacterivorous Green Alga Reveals Evolutionary Causalities and Consequences of Phago-Mixotrophic Mode of Nutrition.</title>
        <authorList>
            <person name="Burns J.A."/>
            <person name="Paasch A."/>
            <person name="Narechania A."/>
            <person name="Kim E."/>
        </authorList>
    </citation>
    <scope>NUCLEOTIDE SEQUENCE [LARGE SCALE GENOMIC DNA]</scope>
    <source>
        <strain evidence="2 3">PLY_AMNH</strain>
    </source>
</reference>
<feature type="compositionally biased region" description="Low complexity" evidence="1">
    <location>
        <begin position="249"/>
        <end position="268"/>
    </location>
</feature>
<organism evidence="2 3">
    <name type="scientific">Cymbomonas tetramitiformis</name>
    <dbReference type="NCBI Taxonomy" id="36881"/>
    <lineage>
        <taxon>Eukaryota</taxon>
        <taxon>Viridiplantae</taxon>
        <taxon>Chlorophyta</taxon>
        <taxon>Pyramimonadophyceae</taxon>
        <taxon>Pyramimonadales</taxon>
        <taxon>Pyramimonadaceae</taxon>
        <taxon>Cymbomonas</taxon>
    </lineage>
</organism>
<evidence type="ECO:0000256" key="1">
    <source>
        <dbReference type="SAM" id="MobiDB-lite"/>
    </source>
</evidence>
<proteinExistence type="predicted"/>
<comment type="caution">
    <text evidence="2">The sequence shown here is derived from an EMBL/GenBank/DDBJ whole genome shotgun (WGS) entry which is preliminary data.</text>
</comment>
<accession>A0AAE0GJ89</accession>